<evidence type="ECO:0000256" key="1">
    <source>
        <dbReference type="ARBA" id="ARBA00004141"/>
    </source>
</evidence>
<dbReference type="OrthoDB" id="320734at2759"/>
<dbReference type="InterPro" id="IPR018499">
    <property type="entry name" value="Tetraspanin/Peripherin"/>
</dbReference>
<dbReference type="Pfam" id="PF00335">
    <property type="entry name" value="Tetraspanin"/>
    <property type="match status" value="1"/>
</dbReference>
<dbReference type="Proteomes" id="UP000187209">
    <property type="component" value="Unassembled WGS sequence"/>
</dbReference>
<comment type="caution">
    <text evidence="6">The sequence shown here is derived from an EMBL/GenBank/DDBJ whole genome shotgun (WGS) entry which is preliminary data.</text>
</comment>
<dbReference type="EMBL" id="MPUH01000048">
    <property type="protein sequence ID" value="OMJ93169.1"/>
    <property type="molecule type" value="Genomic_DNA"/>
</dbReference>
<evidence type="ECO:0008006" key="8">
    <source>
        <dbReference type="Google" id="ProtNLM"/>
    </source>
</evidence>
<keyword evidence="2 5" id="KW-0812">Transmembrane</keyword>
<dbReference type="PANTHER" id="PTHR19282">
    <property type="entry name" value="TETRASPANIN"/>
    <property type="match status" value="1"/>
</dbReference>
<feature type="transmembrane region" description="Helical" evidence="5">
    <location>
        <begin position="48"/>
        <end position="69"/>
    </location>
</feature>
<comment type="subcellular location">
    <subcellularLocation>
        <location evidence="1">Membrane</location>
        <topology evidence="1">Multi-pass membrane protein</topology>
    </subcellularLocation>
</comment>
<keyword evidence="7" id="KW-1185">Reference proteome</keyword>
<protein>
    <recommendedName>
        <fullName evidence="8">Tetraspanin</fullName>
    </recommendedName>
</protein>
<feature type="transmembrane region" description="Helical" evidence="5">
    <location>
        <begin position="81"/>
        <end position="103"/>
    </location>
</feature>
<evidence type="ECO:0000256" key="5">
    <source>
        <dbReference type="SAM" id="Phobius"/>
    </source>
</evidence>
<evidence type="ECO:0000256" key="3">
    <source>
        <dbReference type="ARBA" id="ARBA00022989"/>
    </source>
</evidence>
<dbReference type="PANTHER" id="PTHR19282:SF417">
    <property type="entry name" value="TETRASPANIN TSPA-RELATED"/>
    <property type="match status" value="1"/>
</dbReference>
<name>A0A1R2CVY6_9CILI</name>
<feature type="transmembrane region" description="Helical" evidence="5">
    <location>
        <begin position="12"/>
        <end position="33"/>
    </location>
</feature>
<feature type="transmembrane region" description="Helical" evidence="5">
    <location>
        <begin position="276"/>
        <end position="298"/>
    </location>
</feature>
<accession>A0A1R2CVY6</accession>
<sequence length="315" mass="35288">MCCCCAPKCLKFLIFIACVLIIGIGAVLIWAGYQLQNSIFLDLLEFAYAGYIIIACGAALILVSFLGFIGTWKEKKLLEAIFIIFIILIAIIIIAFGAVVIYARQVADDYLGNKEDCHNQFGDADDATQKVVEALCTLYCPCLATDAYLINYIAVNVTEPYSFSDQGAENVLDCDPCLAIPVVNTTLQDEIIQWINEKLKMDVSIDDCSVTTSQYKDEYFTSDMRKYFPLLKWVEENFKCSGLCYPRGLYMFSDVNNGEPENSCITEINDWAQSNFLAYGIVSIIFGFYLVLVLFMSCTVCCCPKKKKTDEESKS</sequence>
<keyword evidence="4 5" id="KW-0472">Membrane</keyword>
<reference evidence="6 7" key="1">
    <citation type="submission" date="2016-11" db="EMBL/GenBank/DDBJ databases">
        <title>The macronuclear genome of Stentor coeruleus: a giant cell with tiny introns.</title>
        <authorList>
            <person name="Slabodnick M."/>
            <person name="Ruby J.G."/>
            <person name="Reiff S.B."/>
            <person name="Swart E.C."/>
            <person name="Gosai S."/>
            <person name="Prabakaran S."/>
            <person name="Witkowska E."/>
            <person name="Larue G.E."/>
            <person name="Fisher S."/>
            <person name="Freeman R.M."/>
            <person name="Gunawardena J."/>
            <person name="Chu W."/>
            <person name="Stover N.A."/>
            <person name="Gregory B.D."/>
            <person name="Nowacki M."/>
            <person name="Derisi J."/>
            <person name="Roy S.W."/>
            <person name="Marshall W.F."/>
            <person name="Sood P."/>
        </authorList>
    </citation>
    <scope>NUCLEOTIDE SEQUENCE [LARGE SCALE GENOMIC DNA]</scope>
    <source>
        <strain evidence="6">WM001</strain>
    </source>
</reference>
<evidence type="ECO:0000313" key="7">
    <source>
        <dbReference type="Proteomes" id="UP000187209"/>
    </source>
</evidence>
<dbReference type="PRINTS" id="PR00259">
    <property type="entry name" value="TMFOUR"/>
</dbReference>
<dbReference type="AlphaFoldDB" id="A0A1R2CVY6"/>
<evidence type="ECO:0000256" key="4">
    <source>
        <dbReference type="ARBA" id="ARBA00023136"/>
    </source>
</evidence>
<gene>
    <name evidence="6" type="ORF">SteCoe_3991</name>
</gene>
<organism evidence="6 7">
    <name type="scientific">Stentor coeruleus</name>
    <dbReference type="NCBI Taxonomy" id="5963"/>
    <lineage>
        <taxon>Eukaryota</taxon>
        <taxon>Sar</taxon>
        <taxon>Alveolata</taxon>
        <taxon>Ciliophora</taxon>
        <taxon>Postciliodesmatophora</taxon>
        <taxon>Heterotrichea</taxon>
        <taxon>Heterotrichida</taxon>
        <taxon>Stentoridae</taxon>
        <taxon>Stentor</taxon>
    </lineage>
</organism>
<evidence type="ECO:0000313" key="6">
    <source>
        <dbReference type="EMBL" id="OMJ93169.1"/>
    </source>
</evidence>
<keyword evidence="3 5" id="KW-1133">Transmembrane helix</keyword>
<proteinExistence type="predicted"/>
<dbReference type="GO" id="GO:0016020">
    <property type="term" value="C:membrane"/>
    <property type="evidence" value="ECO:0007669"/>
    <property type="project" value="UniProtKB-SubCell"/>
</dbReference>
<evidence type="ECO:0000256" key="2">
    <source>
        <dbReference type="ARBA" id="ARBA00022692"/>
    </source>
</evidence>